<protein>
    <submittedName>
        <fullName evidence="2">Transcriptional regulator with XRE-family HTH domain</fullName>
    </submittedName>
</protein>
<dbReference type="GO" id="GO:0003677">
    <property type="term" value="F:DNA binding"/>
    <property type="evidence" value="ECO:0007669"/>
    <property type="project" value="InterPro"/>
</dbReference>
<evidence type="ECO:0000313" key="3">
    <source>
        <dbReference type="Proteomes" id="UP001183629"/>
    </source>
</evidence>
<feature type="domain" description="HTH cro/C1-type" evidence="1">
    <location>
        <begin position="28"/>
        <end position="79"/>
    </location>
</feature>
<dbReference type="AlphaFoldDB" id="A0AAE4CQA4"/>
<name>A0AAE4CQA4_9ACTN</name>
<dbReference type="RefSeq" id="WP_310408730.1">
    <property type="nucleotide sequence ID" value="NZ_JAVDYC010000001.1"/>
</dbReference>
<dbReference type="Proteomes" id="UP001183629">
    <property type="component" value="Unassembled WGS sequence"/>
</dbReference>
<organism evidence="2 3">
    <name type="scientific">Catenuloplanes niger</name>
    <dbReference type="NCBI Taxonomy" id="587534"/>
    <lineage>
        <taxon>Bacteria</taxon>
        <taxon>Bacillati</taxon>
        <taxon>Actinomycetota</taxon>
        <taxon>Actinomycetes</taxon>
        <taxon>Micromonosporales</taxon>
        <taxon>Micromonosporaceae</taxon>
        <taxon>Catenuloplanes</taxon>
    </lineage>
</organism>
<dbReference type="InterPro" id="IPR041413">
    <property type="entry name" value="MLTR_LBD"/>
</dbReference>
<evidence type="ECO:0000259" key="1">
    <source>
        <dbReference type="PROSITE" id="PS50943"/>
    </source>
</evidence>
<dbReference type="PANTHER" id="PTHR35010">
    <property type="entry name" value="BLL4672 PROTEIN-RELATED"/>
    <property type="match status" value="1"/>
</dbReference>
<dbReference type="Pfam" id="PF13560">
    <property type="entry name" value="HTH_31"/>
    <property type="match status" value="1"/>
</dbReference>
<dbReference type="PROSITE" id="PS50943">
    <property type="entry name" value="HTH_CROC1"/>
    <property type="match status" value="1"/>
</dbReference>
<sequence length="289" mass="30890">MNDLGTALRAWRDRLDPAAAGLPRTSPRQVAGLRREELAVLAGISVEYVVRLEQGRAATPSAQVCAALARALQLGDDEQAHLLRLAGHAADPDRVPRLIPESLHRVLDELAHDPVAIYDACWQLLHWNPLHAAVFGDLSVLPAADRNALVMQFCDVPTRVRQTPAERVAFEGSLVADLRATTSRYPHDPAVAALVDRLRRVPRFRVLWESQSVAEHQSASKVVEHPDVGEIAVRSHVLAIGGSNLHVVVCTPQPGTDARGKLDLLAAIGATTIGATAIGTGAIGATATV</sequence>
<comment type="caution">
    <text evidence="2">The sequence shown here is derived from an EMBL/GenBank/DDBJ whole genome shotgun (WGS) entry which is preliminary data.</text>
</comment>
<dbReference type="EMBL" id="JAVDYC010000001">
    <property type="protein sequence ID" value="MDR7320292.1"/>
    <property type="molecule type" value="Genomic_DNA"/>
</dbReference>
<proteinExistence type="predicted"/>
<gene>
    <name evidence="2" type="ORF">J2S44_000542</name>
</gene>
<dbReference type="InterPro" id="IPR010982">
    <property type="entry name" value="Lambda_DNA-bd_dom_sf"/>
</dbReference>
<dbReference type="Gene3D" id="1.10.260.40">
    <property type="entry name" value="lambda repressor-like DNA-binding domains"/>
    <property type="match status" value="1"/>
</dbReference>
<reference evidence="2 3" key="1">
    <citation type="submission" date="2023-07" db="EMBL/GenBank/DDBJ databases">
        <title>Sequencing the genomes of 1000 actinobacteria strains.</title>
        <authorList>
            <person name="Klenk H.-P."/>
        </authorList>
    </citation>
    <scope>NUCLEOTIDE SEQUENCE [LARGE SCALE GENOMIC DNA]</scope>
    <source>
        <strain evidence="2 3">DSM 44711</strain>
    </source>
</reference>
<dbReference type="Pfam" id="PF17765">
    <property type="entry name" value="MLTR_LBD"/>
    <property type="match status" value="1"/>
</dbReference>
<dbReference type="Gene3D" id="3.30.450.180">
    <property type="match status" value="1"/>
</dbReference>
<keyword evidence="3" id="KW-1185">Reference proteome</keyword>
<dbReference type="CDD" id="cd00093">
    <property type="entry name" value="HTH_XRE"/>
    <property type="match status" value="1"/>
</dbReference>
<accession>A0AAE4CQA4</accession>
<dbReference type="SMART" id="SM00530">
    <property type="entry name" value="HTH_XRE"/>
    <property type="match status" value="1"/>
</dbReference>
<dbReference type="SUPFAM" id="SSF47413">
    <property type="entry name" value="lambda repressor-like DNA-binding domains"/>
    <property type="match status" value="1"/>
</dbReference>
<evidence type="ECO:0000313" key="2">
    <source>
        <dbReference type="EMBL" id="MDR7320292.1"/>
    </source>
</evidence>
<dbReference type="PANTHER" id="PTHR35010:SF2">
    <property type="entry name" value="BLL4672 PROTEIN"/>
    <property type="match status" value="1"/>
</dbReference>
<dbReference type="InterPro" id="IPR001387">
    <property type="entry name" value="Cro/C1-type_HTH"/>
</dbReference>